<name>A0A8S9U442_PHYIN</name>
<dbReference type="Proteomes" id="UP000704712">
    <property type="component" value="Unassembled WGS sequence"/>
</dbReference>
<organism evidence="2 3">
    <name type="scientific">Phytophthora infestans</name>
    <name type="common">Potato late blight agent</name>
    <name type="synonym">Botrytis infestans</name>
    <dbReference type="NCBI Taxonomy" id="4787"/>
    <lineage>
        <taxon>Eukaryota</taxon>
        <taxon>Sar</taxon>
        <taxon>Stramenopiles</taxon>
        <taxon>Oomycota</taxon>
        <taxon>Peronosporomycetes</taxon>
        <taxon>Peronosporales</taxon>
        <taxon>Peronosporaceae</taxon>
        <taxon>Phytophthora</taxon>
    </lineage>
</organism>
<comment type="caution">
    <text evidence="2">The sequence shown here is derived from an EMBL/GenBank/DDBJ whole genome shotgun (WGS) entry which is preliminary data.</text>
</comment>
<gene>
    <name evidence="2" type="ORF">GN958_ATG16981</name>
</gene>
<proteinExistence type="predicted"/>
<evidence type="ECO:0000313" key="3">
    <source>
        <dbReference type="Proteomes" id="UP000704712"/>
    </source>
</evidence>
<evidence type="ECO:0000313" key="2">
    <source>
        <dbReference type="EMBL" id="KAF4133644.1"/>
    </source>
</evidence>
<feature type="compositionally biased region" description="Basic and acidic residues" evidence="1">
    <location>
        <begin position="64"/>
        <end position="73"/>
    </location>
</feature>
<dbReference type="EMBL" id="JAACNO010002359">
    <property type="protein sequence ID" value="KAF4133644.1"/>
    <property type="molecule type" value="Genomic_DNA"/>
</dbReference>
<feature type="region of interest" description="Disordered" evidence="1">
    <location>
        <begin position="63"/>
        <end position="83"/>
    </location>
</feature>
<reference evidence="2" key="1">
    <citation type="submission" date="2020-03" db="EMBL/GenBank/DDBJ databases">
        <title>Hybrid Assembly of Korean Phytophthora infestans isolates.</title>
        <authorList>
            <person name="Prokchorchik M."/>
            <person name="Lee Y."/>
            <person name="Seo J."/>
            <person name="Cho J.-H."/>
            <person name="Park Y.-E."/>
            <person name="Jang D.-C."/>
            <person name="Im J.-S."/>
            <person name="Choi J.-G."/>
            <person name="Park H.-J."/>
            <person name="Lee G.-B."/>
            <person name="Lee Y.-G."/>
            <person name="Hong S.-Y."/>
            <person name="Cho K."/>
            <person name="Sohn K.H."/>
        </authorList>
    </citation>
    <scope>NUCLEOTIDE SEQUENCE</scope>
    <source>
        <strain evidence="2">KR_2_A2</strain>
    </source>
</reference>
<dbReference type="AlphaFoldDB" id="A0A8S9U442"/>
<accession>A0A8S9U442</accession>
<sequence>MSEETVTYESYVSLKYEACGGPESTGDKWLTWKGDDGVECRRIYEGDEWTRYQWRALGAPSRVAKAETKRGDGAGDQVGPQVC</sequence>
<protein>
    <submittedName>
        <fullName evidence="2">Uncharacterized protein</fullName>
    </submittedName>
</protein>
<evidence type="ECO:0000256" key="1">
    <source>
        <dbReference type="SAM" id="MobiDB-lite"/>
    </source>
</evidence>